<reference evidence="1" key="1">
    <citation type="submission" date="2023-10" db="EMBL/GenBank/DDBJ databases">
        <authorList>
            <person name="Chen Y."/>
            <person name="Shah S."/>
            <person name="Dougan E. K."/>
            <person name="Thang M."/>
            <person name="Chan C."/>
        </authorList>
    </citation>
    <scope>NUCLEOTIDE SEQUENCE [LARGE SCALE GENOMIC DNA]</scope>
</reference>
<name>A0ABN9UKF7_9DINO</name>
<protein>
    <submittedName>
        <fullName evidence="1">Uncharacterized protein</fullName>
    </submittedName>
</protein>
<accession>A0ABN9UKF7</accession>
<sequence>DQGADEVKVVEAAAKVLAAAQRNVVPTREKSSGFQTTMTASCTEVDDEIDYHIWMQVLPSASVISEGAYLLLQSLTGDAWDACDEISFERMDTSEAFEEIFDKLDVLYRYTQEVELPGRCDGFFGEFSRQPKETLNAYVLRHGKELTKLREAGLELPDLLAGWHMMTRAAIPQWQVPNLKALCNNRLTVQVVTESLNTMFGGNSVAHKKDIDRVRSLYHGAEVAEDAYAAYAEARAKINELAKSRGLYPVVALIDERFKRRRDGAPAKHDEDAKMLCEVRLEETTTEITNSMETARDQLLEEVNLATGKGVGDSGATKPVMGLDEWPKWRKKLTDMGTSRQIKTE</sequence>
<proteinExistence type="predicted"/>
<comment type="caution">
    <text evidence="1">The sequence shown here is derived from an EMBL/GenBank/DDBJ whole genome shotgun (WGS) entry which is preliminary data.</text>
</comment>
<dbReference type="Proteomes" id="UP001189429">
    <property type="component" value="Unassembled WGS sequence"/>
</dbReference>
<evidence type="ECO:0000313" key="1">
    <source>
        <dbReference type="EMBL" id="CAK0860309.1"/>
    </source>
</evidence>
<gene>
    <name evidence="1" type="ORF">PCOR1329_LOCUS49315</name>
</gene>
<evidence type="ECO:0000313" key="2">
    <source>
        <dbReference type="Proteomes" id="UP001189429"/>
    </source>
</evidence>
<keyword evidence="2" id="KW-1185">Reference proteome</keyword>
<feature type="non-terminal residue" evidence="1">
    <location>
        <position position="1"/>
    </location>
</feature>
<organism evidence="1 2">
    <name type="scientific">Prorocentrum cordatum</name>
    <dbReference type="NCBI Taxonomy" id="2364126"/>
    <lineage>
        <taxon>Eukaryota</taxon>
        <taxon>Sar</taxon>
        <taxon>Alveolata</taxon>
        <taxon>Dinophyceae</taxon>
        <taxon>Prorocentrales</taxon>
        <taxon>Prorocentraceae</taxon>
        <taxon>Prorocentrum</taxon>
    </lineage>
</organism>
<dbReference type="EMBL" id="CAUYUJ010015964">
    <property type="protein sequence ID" value="CAK0860309.1"/>
    <property type="molecule type" value="Genomic_DNA"/>
</dbReference>
<feature type="non-terminal residue" evidence="1">
    <location>
        <position position="345"/>
    </location>
</feature>